<evidence type="ECO:0000256" key="2">
    <source>
        <dbReference type="ARBA" id="ARBA00023015"/>
    </source>
</evidence>
<protein>
    <submittedName>
        <fullName evidence="6">LysR substrate-binding domain-containing protein</fullName>
    </submittedName>
</protein>
<accession>A0ABV5JCB7</accession>
<proteinExistence type="inferred from homology"/>
<dbReference type="PANTHER" id="PTHR30537:SF74">
    <property type="entry name" value="HTH-TYPE TRANSCRIPTIONAL REGULATOR TRPI"/>
    <property type="match status" value="1"/>
</dbReference>
<dbReference type="InterPro" id="IPR058163">
    <property type="entry name" value="LysR-type_TF_proteobact-type"/>
</dbReference>
<keyword evidence="3" id="KW-0238">DNA-binding</keyword>
<dbReference type="RefSeq" id="WP_213891458.1">
    <property type="nucleotide sequence ID" value="NZ_JAGFNU010000028.1"/>
</dbReference>
<reference evidence="6 7" key="1">
    <citation type="submission" date="2024-09" db="EMBL/GenBank/DDBJ databases">
        <authorList>
            <person name="Sun Q."/>
            <person name="Mori K."/>
        </authorList>
    </citation>
    <scope>NUCLEOTIDE SEQUENCE [LARGE SCALE GENOMIC DNA]</scope>
    <source>
        <strain evidence="6 7">CECT 8726</strain>
    </source>
</reference>
<keyword evidence="4" id="KW-0804">Transcription</keyword>
<feature type="domain" description="HTH lysR-type" evidence="5">
    <location>
        <begin position="1"/>
        <end position="56"/>
    </location>
</feature>
<organism evidence="6 7">
    <name type="scientific">Pseudohalocynthiibacter aestuariivivens</name>
    <dbReference type="NCBI Taxonomy" id="1591409"/>
    <lineage>
        <taxon>Bacteria</taxon>
        <taxon>Pseudomonadati</taxon>
        <taxon>Pseudomonadota</taxon>
        <taxon>Alphaproteobacteria</taxon>
        <taxon>Rhodobacterales</taxon>
        <taxon>Paracoccaceae</taxon>
        <taxon>Pseudohalocynthiibacter</taxon>
    </lineage>
</organism>
<dbReference type="SUPFAM" id="SSF53850">
    <property type="entry name" value="Periplasmic binding protein-like II"/>
    <property type="match status" value="1"/>
</dbReference>
<dbReference type="Gene3D" id="3.40.190.10">
    <property type="entry name" value="Periplasmic binding protein-like II"/>
    <property type="match status" value="2"/>
</dbReference>
<dbReference type="Pfam" id="PF03466">
    <property type="entry name" value="LysR_substrate"/>
    <property type="match status" value="1"/>
</dbReference>
<evidence type="ECO:0000313" key="7">
    <source>
        <dbReference type="Proteomes" id="UP001589683"/>
    </source>
</evidence>
<evidence type="ECO:0000256" key="1">
    <source>
        <dbReference type="ARBA" id="ARBA00009437"/>
    </source>
</evidence>
<evidence type="ECO:0000256" key="4">
    <source>
        <dbReference type="ARBA" id="ARBA00023163"/>
    </source>
</evidence>
<dbReference type="CDD" id="cd08432">
    <property type="entry name" value="PBP2_GcdR_TrpI_HvrB_AmpR_like"/>
    <property type="match status" value="1"/>
</dbReference>
<evidence type="ECO:0000259" key="5">
    <source>
        <dbReference type="PROSITE" id="PS50931"/>
    </source>
</evidence>
<evidence type="ECO:0000256" key="3">
    <source>
        <dbReference type="ARBA" id="ARBA00023125"/>
    </source>
</evidence>
<dbReference type="InterPro" id="IPR000847">
    <property type="entry name" value="LysR_HTH_N"/>
</dbReference>
<dbReference type="Gene3D" id="1.10.10.10">
    <property type="entry name" value="Winged helix-like DNA-binding domain superfamily/Winged helix DNA-binding domain"/>
    <property type="match status" value="1"/>
</dbReference>
<keyword evidence="7" id="KW-1185">Reference proteome</keyword>
<dbReference type="Proteomes" id="UP001589683">
    <property type="component" value="Unassembled WGS sequence"/>
</dbReference>
<comment type="caution">
    <text evidence="6">The sequence shown here is derived from an EMBL/GenBank/DDBJ whole genome shotgun (WGS) entry which is preliminary data.</text>
</comment>
<dbReference type="InterPro" id="IPR036388">
    <property type="entry name" value="WH-like_DNA-bd_sf"/>
</dbReference>
<dbReference type="PANTHER" id="PTHR30537">
    <property type="entry name" value="HTH-TYPE TRANSCRIPTIONAL REGULATOR"/>
    <property type="match status" value="1"/>
</dbReference>
<keyword evidence="2" id="KW-0805">Transcription regulation</keyword>
<name>A0ABV5JCB7_9RHOB</name>
<dbReference type="InterPro" id="IPR036390">
    <property type="entry name" value="WH_DNA-bd_sf"/>
</dbReference>
<gene>
    <name evidence="6" type="ORF">ACFFUT_04720</name>
</gene>
<dbReference type="Pfam" id="PF00126">
    <property type="entry name" value="HTH_1"/>
    <property type="match status" value="1"/>
</dbReference>
<sequence length="290" mass="32582">MTALRTFEVAARRLSFKEAADELCVSATTVSNQIRQLEADWKCKLFIRKTRAVVLTDEGRSLSQVVTRAFDDIRAEVEVHMNPGRKSVTLAVGPIFGSRWLVPRLERFRQMYPRIDLVLHESPRITDAAMMTSHLAVDWGTGDWSGLNSQKLLDITYAPVVRADLAEALGGLTTPADLARFPLIHQRDKSEWTAWFKLAGVGEFDPVAETKIRDSNLVLQAALDGQGVALGVFPFVREDVESQRLEKPFDIELMPERSFFLLSRPSSPRTREVSVVQDWILGEAANSSER</sequence>
<dbReference type="SUPFAM" id="SSF46785">
    <property type="entry name" value="Winged helix' DNA-binding domain"/>
    <property type="match status" value="1"/>
</dbReference>
<evidence type="ECO:0000313" key="6">
    <source>
        <dbReference type="EMBL" id="MFB9231089.1"/>
    </source>
</evidence>
<dbReference type="EMBL" id="JBHMEA010000013">
    <property type="protein sequence ID" value="MFB9231089.1"/>
    <property type="molecule type" value="Genomic_DNA"/>
</dbReference>
<dbReference type="InterPro" id="IPR005119">
    <property type="entry name" value="LysR_subst-bd"/>
</dbReference>
<comment type="similarity">
    <text evidence="1">Belongs to the LysR transcriptional regulatory family.</text>
</comment>
<dbReference type="PROSITE" id="PS50931">
    <property type="entry name" value="HTH_LYSR"/>
    <property type="match status" value="1"/>
</dbReference>